<sequence>MKKLGLVAATLALTLGASSVANANVTPEQAAALGDTLTPLGGEKAGNADGSIPAWTGGITEAPAGYTPGDFHIDPFPNDKVLFEITGSNYKEYADFLSPGQMKLFELYGDTYRMPVYETRRTASNPQSVYDATKVNATRAELLDGGNGIKGAAIGIPFPIPQNGLEAIWNHILRYRGEGVQRYGGQAAVTSGGDYNVIGFDEQLILKYSLPDATPESLLEDNILFMFKQKVTKPSRLAGTALLVHETVDQIKEPRKAWTYNTGQRRVRLAPNIAYDTPGTAADGLRTTDDFDMFNGSPNRYNWELKGKQEMYIAYNNFKLNSNEVSYEDILKPNHINPDVTRFEKHRVWVVEATLKEGFRHVYQKRVFFIDEDSWQIHVADMYDNRGELYRVAIAHGVNYYEVPTHWSTLEVFHDLNSRRYLALGLDNEETMYDFSVELTDKEFTPQALRREGIR</sequence>
<evidence type="ECO:0000256" key="1">
    <source>
        <dbReference type="SAM" id="SignalP"/>
    </source>
</evidence>
<dbReference type="Gene3D" id="2.50.20.10">
    <property type="entry name" value="Lipoprotein localisation LolA/LolB/LppX"/>
    <property type="match status" value="1"/>
</dbReference>
<protein>
    <submittedName>
        <fullName evidence="2">DUF1329 domain-containing protein</fullName>
    </submittedName>
</protein>
<dbReference type="EMBL" id="RPOK01000002">
    <property type="protein sequence ID" value="RPJ67670.1"/>
    <property type="molecule type" value="Genomic_DNA"/>
</dbReference>
<keyword evidence="3" id="KW-1185">Reference proteome</keyword>
<dbReference type="AlphaFoldDB" id="A0A3N5Y2V5"/>
<evidence type="ECO:0000313" key="2">
    <source>
        <dbReference type="EMBL" id="RPJ67670.1"/>
    </source>
</evidence>
<name>A0A3N5Y2V5_9ALTE</name>
<keyword evidence="1" id="KW-0732">Signal</keyword>
<dbReference type="RefSeq" id="WP_124027573.1">
    <property type="nucleotide sequence ID" value="NZ_JBHRSN010000015.1"/>
</dbReference>
<dbReference type="OrthoDB" id="178023at2"/>
<reference evidence="2 3" key="1">
    <citation type="submission" date="2018-11" db="EMBL/GenBank/DDBJ databases">
        <authorList>
            <person name="Ye M.-Q."/>
            <person name="Du Z.-J."/>
        </authorList>
    </citation>
    <scope>NUCLEOTIDE SEQUENCE [LARGE SCALE GENOMIC DNA]</scope>
    <source>
        <strain evidence="2 3">U0105</strain>
    </source>
</reference>
<dbReference type="Pfam" id="PF07044">
    <property type="entry name" value="DUF1329"/>
    <property type="match status" value="1"/>
</dbReference>
<dbReference type="InterPro" id="IPR010752">
    <property type="entry name" value="DUF1329"/>
</dbReference>
<evidence type="ECO:0000313" key="3">
    <source>
        <dbReference type="Proteomes" id="UP000275281"/>
    </source>
</evidence>
<accession>A0A3N5Y2V5</accession>
<comment type="caution">
    <text evidence="2">The sequence shown here is derived from an EMBL/GenBank/DDBJ whole genome shotgun (WGS) entry which is preliminary data.</text>
</comment>
<gene>
    <name evidence="2" type="ORF">DRW07_07355</name>
</gene>
<feature type="chain" id="PRO_5018256024" evidence="1">
    <location>
        <begin position="24"/>
        <end position="455"/>
    </location>
</feature>
<dbReference type="Proteomes" id="UP000275281">
    <property type="component" value="Unassembled WGS sequence"/>
</dbReference>
<organism evidence="2 3">
    <name type="scientific">Alteromonas sediminis</name>
    <dbReference type="NCBI Taxonomy" id="2259342"/>
    <lineage>
        <taxon>Bacteria</taxon>
        <taxon>Pseudomonadati</taxon>
        <taxon>Pseudomonadota</taxon>
        <taxon>Gammaproteobacteria</taxon>
        <taxon>Alteromonadales</taxon>
        <taxon>Alteromonadaceae</taxon>
        <taxon>Alteromonas/Salinimonas group</taxon>
        <taxon>Alteromonas</taxon>
    </lineage>
</organism>
<feature type="signal peptide" evidence="1">
    <location>
        <begin position="1"/>
        <end position="23"/>
    </location>
</feature>
<proteinExistence type="predicted"/>
<dbReference type="CDD" id="cd16329">
    <property type="entry name" value="LolA_like"/>
    <property type="match status" value="1"/>
</dbReference>